<sequence>MKRVSQATPEIARRLRQVRQIWRSEGQRGISDRVRTALASYIKPTTEKWPVRPADVLAADLTRPIQAPSRMAQPDEPIAVNWVMPPGSPGSGGHTTIFRIIGYLQRIGYINRVYFYDPQLGDHQYYADIARHYYGFAGPIANVDDTMADAHAVVATSWPTAYPVFNAPCSGKRFYFVQDFEPHFYPVSAASILAENTYKMGFHGITAGRWLAEKLRAEFGMTADHFEFGCDTSRYHRAAGTRRKGVAYYARSGAARRGFELGIMALQIFAQRNPDIELHLYGEKASALPFAYIDHGLVSPDQLNTIYNRCFAGLSLSLTNVSLVPHEMIAAGCIPVVNDAIHNRIVLNNQFVRYAPPTPHALAMELEAIVKDSNFEQQSQAAASSVTSSTWDAAGESVDAAFRRVLRSSERS</sequence>
<evidence type="ECO:0000259" key="1">
    <source>
        <dbReference type="Pfam" id="PF21374"/>
    </source>
</evidence>
<dbReference type="Proteomes" id="UP000707352">
    <property type="component" value="Unassembled WGS sequence"/>
</dbReference>
<gene>
    <name evidence="3" type="ORF">HB375_03545</name>
</gene>
<name>A0ABX0VCX1_9HYPH</name>
<feature type="domain" description="WsaF C-terminal" evidence="2">
    <location>
        <begin position="246"/>
        <end position="366"/>
    </location>
</feature>
<comment type="caution">
    <text evidence="3">The sequence shown here is derived from an EMBL/GenBank/DDBJ whole genome shotgun (WGS) entry which is preliminary data.</text>
</comment>
<protein>
    <submittedName>
        <fullName evidence="3">Glycosyltransferase family 4 protein</fullName>
    </submittedName>
</protein>
<dbReference type="InterPro" id="IPR048510">
    <property type="entry name" value="WsaF_N"/>
</dbReference>
<proteinExistence type="predicted"/>
<dbReference type="EMBL" id="JAATJS010000001">
    <property type="protein sequence ID" value="NIX75687.1"/>
    <property type="molecule type" value="Genomic_DNA"/>
</dbReference>
<dbReference type="InterPro" id="IPR055050">
    <property type="entry name" value="WsaF_C"/>
</dbReference>
<dbReference type="Gene3D" id="3.40.50.11090">
    <property type="match status" value="1"/>
</dbReference>
<keyword evidence="4" id="KW-1185">Reference proteome</keyword>
<dbReference type="Pfam" id="PF22772">
    <property type="entry name" value="WsaF_C"/>
    <property type="match status" value="1"/>
</dbReference>
<feature type="domain" description="WsaF N-terminal" evidence="1">
    <location>
        <begin position="172"/>
        <end position="203"/>
    </location>
</feature>
<evidence type="ECO:0000313" key="4">
    <source>
        <dbReference type="Proteomes" id="UP000707352"/>
    </source>
</evidence>
<dbReference type="Gene3D" id="3.40.50.2000">
    <property type="entry name" value="Glycogen Phosphorylase B"/>
    <property type="match status" value="1"/>
</dbReference>
<evidence type="ECO:0000313" key="3">
    <source>
        <dbReference type="EMBL" id="NIX75687.1"/>
    </source>
</evidence>
<accession>A0ABX0VCX1</accession>
<dbReference type="RefSeq" id="WP_167671550.1">
    <property type="nucleotide sequence ID" value="NZ_JAATJS010000001.1"/>
</dbReference>
<dbReference type="SUPFAM" id="SSF53756">
    <property type="entry name" value="UDP-Glycosyltransferase/glycogen phosphorylase"/>
    <property type="match status" value="1"/>
</dbReference>
<evidence type="ECO:0000259" key="2">
    <source>
        <dbReference type="Pfam" id="PF22772"/>
    </source>
</evidence>
<organism evidence="3 4">
    <name type="scientific">Microvirga terricola</name>
    <dbReference type="NCBI Taxonomy" id="2719797"/>
    <lineage>
        <taxon>Bacteria</taxon>
        <taxon>Pseudomonadati</taxon>
        <taxon>Pseudomonadota</taxon>
        <taxon>Alphaproteobacteria</taxon>
        <taxon>Hyphomicrobiales</taxon>
        <taxon>Methylobacteriaceae</taxon>
        <taxon>Microvirga</taxon>
    </lineage>
</organism>
<dbReference type="Pfam" id="PF21374">
    <property type="entry name" value="WsaF_N"/>
    <property type="match status" value="1"/>
</dbReference>
<reference evidence="3 4" key="1">
    <citation type="submission" date="2020-03" db="EMBL/GenBank/DDBJ databases">
        <title>The genome sequence of Microvirga sp. c23x22.</title>
        <authorList>
            <person name="Zhang X."/>
        </authorList>
    </citation>
    <scope>NUCLEOTIDE SEQUENCE [LARGE SCALE GENOMIC DNA]</scope>
    <source>
        <strain evidence="4">c23x22</strain>
    </source>
</reference>